<feature type="compositionally biased region" description="Low complexity" evidence="1">
    <location>
        <begin position="127"/>
        <end position="143"/>
    </location>
</feature>
<dbReference type="AlphaFoldDB" id="A0AA38PK25"/>
<feature type="compositionally biased region" description="Basic and acidic residues" evidence="1">
    <location>
        <begin position="93"/>
        <end position="107"/>
    </location>
</feature>
<evidence type="ECO:0000313" key="3">
    <source>
        <dbReference type="EMBL" id="KAJ3844400.1"/>
    </source>
</evidence>
<accession>A0AA38PK25</accession>
<comment type="caution">
    <text evidence="3">The sequence shown here is derived from an EMBL/GenBank/DDBJ whole genome shotgun (WGS) entry which is preliminary data.</text>
</comment>
<evidence type="ECO:0000256" key="1">
    <source>
        <dbReference type="SAM" id="MobiDB-lite"/>
    </source>
</evidence>
<feature type="compositionally biased region" description="Polar residues" evidence="1">
    <location>
        <begin position="65"/>
        <end position="79"/>
    </location>
</feature>
<dbReference type="Proteomes" id="UP001163846">
    <property type="component" value="Unassembled WGS sequence"/>
</dbReference>
<reference evidence="3" key="1">
    <citation type="submission" date="2022-08" db="EMBL/GenBank/DDBJ databases">
        <authorList>
            <consortium name="DOE Joint Genome Institute"/>
            <person name="Min B."/>
            <person name="Riley R."/>
            <person name="Sierra-Patev S."/>
            <person name="Naranjo-Ortiz M."/>
            <person name="Looney B."/>
            <person name="Konkel Z."/>
            <person name="Slot J.C."/>
            <person name="Sakamoto Y."/>
            <person name="Steenwyk J.L."/>
            <person name="Rokas A."/>
            <person name="Carro J."/>
            <person name="Camarero S."/>
            <person name="Ferreira P."/>
            <person name="Molpeceres G."/>
            <person name="Ruiz-Duenas F.J."/>
            <person name="Serrano A."/>
            <person name="Henrissat B."/>
            <person name="Drula E."/>
            <person name="Hughes K.W."/>
            <person name="Mata J.L."/>
            <person name="Ishikawa N.K."/>
            <person name="Vargas-Isla R."/>
            <person name="Ushijima S."/>
            <person name="Smith C.A."/>
            <person name="Ahrendt S."/>
            <person name="Andreopoulos W."/>
            <person name="He G."/>
            <person name="Labutti K."/>
            <person name="Lipzen A."/>
            <person name="Ng V."/>
            <person name="Sandor L."/>
            <person name="Barry K."/>
            <person name="Martinez A.T."/>
            <person name="Xiao Y."/>
            <person name="Gibbons J.G."/>
            <person name="Terashima K."/>
            <person name="Hibbett D.S."/>
            <person name="Grigoriev I.V."/>
        </authorList>
    </citation>
    <scope>NUCLEOTIDE SEQUENCE</scope>
    <source>
        <strain evidence="3">TFB9207</strain>
    </source>
</reference>
<evidence type="ECO:0000313" key="4">
    <source>
        <dbReference type="Proteomes" id="UP001163846"/>
    </source>
</evidence>
<dbReference type="EMBL" id="MU805954">
    <property type="protein sequence ID" value="KAJ3844400.1"/>
    <property type="molecule type" value="Genomic_DNA"/>
</dbReference>
<proteinExistence type="predicted"/>
<name>A0AA38PK25_9AGAR</name>
<feature type="compositionally biased region" description="Polar residues" evidence="1">
    <location>
        <begin position="189"/>
        <end position="199"/>
    </location>
</feature>
<evidence type="ECO:0000256" key="2">
    <source>
        <dbReference type="SAM" id="SignalP"/>
    </source>
</evidence>
<feature type="compositionally biased region" description="Low complexity" evidence="1">
    <location>
        <begin position="154"/>
        <end position="163"/>
    </location>
</feature>
<organism evidence="3 4">
    <name type="scientific">Lentinula raphanica</name>
    <dbReference type="NCBI Taxonomy" id="153919"/>
    <lineage>
        <taxon>Eukaryota</taxon>
        <taxon>Fungi</taxon>
        <taxon>Dikarya</taxon>
        <taxon>Basidiomycota</taxon>
        <taxon>Agaricomycotina</taxon>
        <taxon>Agaricomycetes</taxon>
        <taxon>Agaricomycetidae</taxon>
        <taxon>Agaricales</taxon>
        <taxon>Marasmiineae</taxon>
        <taxon>Omphalotaceae</taxon>
        <taxon>Lentinula</taxon>
    </lineage>
</organism>
<feature type="compositionally biased region" description="Basic and acidic residues" evidence="1">
    <location>
        <begin position="38"/>
        <end position="64"/>
    </location>
</feature>
<feature type="chain" id="PRO_5041374897" evidence="2">
    <location>
        <begin position="23"/>
        <end position="311"/>
    </location>
</feature>
<protein>
    <submittedName>
        <fullName evidence="3">Uncharacterized protein</fullName>
    </submittedName>
</protein>
<sequence length="311" mass="33741">MRIFHTFLPLATLAVHIAAAAAAGPPGHLQESSSNSRGHYERSSNKNNRPESDDLIDVLHHDSQNARPSSSMDSTTRISPGTHHPPSQVHSIESIHSDSARSDEEVPHSPGEPPTLTPPGTRSRRPASISSTGSGLSGSTAVSEVDHDDPPPYSSLTPLLSSDAQAEAAADPRPHPHHGNAPGPGIITHQPTLTRPPSLPDYNSTMQACPMPPAYSDRPGQCIRTCEAVAYYLSLCCVSASGHGDVWVPLIRRTEEGELRTKTIIARRDGHDHHKDQVCCLSNCKHVRKREIVKRLYQRRIDGWGDLDSLD</sequence>
<keyword evidence="4" id="KW-1185">Reference proteome</keyword>
<gene>
    <name evidence="3" type="ORF">F5878DRAFT_679007</name>
</gene>
<keyword evidence="2" id="KW-0732">Signal</keyword>
<feature type="region of interest" description="Disordered" evidence="1">
    <location>
        <begin position="25"/>
        <end position="199"/>
    </location>
</feature>
<feature type="signal peptide" evidence="2">
    <location>
        <begin position="1"/>
        <end position="22"/>
    </location>
</feature>